<dbReference type="Proteomes" id="UP000316425">
    <property type="component" value="Unassembled WGS sequence"/>
</dbReference>
<dbReference type="AlphaFoldDB" id="A0A556PGZ1"/>
<gene>
    <name evidence="1" type="ORF">FPQ13_08615</name>
</gene>
<evidence type="ECO:0000313" key="1">
    <source>
        <dbReference type="EMBL" id="TSJ63654.1"/>
    </source>
</evidence>
<dbReference type="SUPFAM" id="SSF50814">
    <property type="entry name" value="Lipocalins"/>
    <property type="match status" value="1"/>
</dbReference>
<dbReference type="OrthoDB" id="2352933at2"/>
<proteinExistence type="predicted"/>
<name>A0A556PGZ1_9BACI</name>
<dbReference type="InterPro" id="IPR015231">
    <property type="entry name" value="DUF1934"/>
</dbReference>
<protein>
    <submittedName>
        <fullName evidence="1">DUF1934 domain-containing protein</fullName>
    </submittedName>
</protein>
<dbReference type="EMBL" id="VMHE01000014">
    <property type="protein sequence ID" value="TSJ63654.1"/>
    <property type="molecule type" value="Genomic_DNA"/>
</dbReference>
<reference evidence="1 2" key="1">
    <citation type="submission" date="2019-07" db="EMBL/GenBank/DDBJ databases">
        <title>Allobacillus sp. nov. SKP isolated from shrimp paste of Euphausiacea.</title>
        <authorList>
            <person name="Kanchanasin P."/>
            <person name="Tanasupawat S."/>
            <person name="Shi W."/>
            <person name="Wu L."/>
            <person name="Ma J."/>
        </authorList>
    </citation>
    <scope>NUCLEOTIDE SEQUENCE [LARGE SCALE GENOMIC DNA]</scope>
    <source>
        <strain evidence="1 2">SKP4-8</strain>
    </source>
</reference>
<dbReference type="Gene3D" id="2.40.128.20">
    <property type="match status" value="1"/>
</dbReference>
<accession>A0A556PGZ1</accession>
<sequence>MRKSERGMAMVDPIRVDIEVNAEIIDEDGEESIKKQEKGEYIHKNDLHVIKYDEQMDDFGKVKTTIIIQKEKIVLKREGTLKLHQVFRIGNKTEALYTHPYGSFRLETTTHRMEFYKGMNQRSGRVYVDYDVVINDQESRRHTLQVNFQEED</sequence>
<comment type="caution">
    <text evidence="1">The sequence shown here is derived from an EMBL/GenBank/DDBJ whole genome shotgun (WGS) entry which is preliminary data.</text>
</comment>
<organism evidence="1 2">
    <name type="scientific">Allobacillus salarius</name>
    <dbReference type="NCBI Taxonomy" id="1955272"/>
    <lineage>
        <taxon>Bacteria</taxon>
        <taxon>Bacillati</taxon>
        <taxon>Bacillota</taxon>
        <taxon>Bacilli</taxon>
        <taxon>Bacillales</taxon>
        <taxon>Bacillaceae</taxon>
        <taxon>Allobacillus</taxon>
    </lineage>
</organism>
<evidence type="ECO:0000313" key="2">
    <source>
        <dbReference type="Proteomes" id="UP000316425"/>
    </source>
</evidence>
<keyword evidence="2" id="KW-1185">Reference proteome</keyword>
<dbReference type="Pfam" id="PF09148">
    <property type="entry name" value="DUF1934"/>
    <property type="match status" value="1"/>
</dbReference>
<dbReference type="InterPro" id="IPR012674">
    <property type="entry name" value="Calycin"/>
</dbReference>